<dbReference type="Proteomes" id="UP000726170">
    <property type="component" value="Unassembled WGS sequence"/>
</dbReference>
<organism evidence="1 2">
    <name type="scientific">Clostridium mobile</name>
    <dbReference type="NCBI Taxonomy" id="2841512"/>
    <lineage>
        <taxon>Bacteria</taxon>
        <taxon>Bacillati</taxon>
        <taxon>Bacillota</taxon>
        <taxon>Clostridia</taxon>
        <taxon>Eubacteriales</taxon>
        <taxon>Clostridiaceae</taxon>
        <taxon>Clostridium</taxon>
    </lineage>
</organism>
<dbReference type="EMBL" id="JAHLQF010000004">
    <property type="protein sequence ID" value="MBU5485743.1"/>
    <property type="molecule type" value="Genomic_DNA"/>
</dbReference>
<accession>A0ABS6EL13</accession>
<comment type="caution">
    <text evidence="1">The sequence shown here is derived from an EMBL/GenBank/DDBJ whole genome shotgun (WGS) entry which is preliminary data.</text>
</comment>
<protein>
    <submittedName>
        <fullName evidence="1">Transposase</fullName>
    </submittedName>
</protein>
<evidence type="ECO:0000313" key="1">
    <source>
        <dbReference type="EMBL" id="MBU5485743.1"/>
    </source>
</evidence>
<proteinExistence type="predicted"/>
<dbReference type="RefSeq" id="WP_216440317.1">
    <property type="nucleotide sequence ID" value="NZ_JAHLQF010000004.1"/>
</dbReference>
<evidence type="ECO:0000313" key="2">
    <source>
        <dbReference type="Proteomes" id="UP000726170"/>
    </source>
</evidence>
<reference evidence="1 2" key="1">
    <citation type="submission" date="2021-06" db="EMBL/GenBank/DDBJ databases">
        <authorList>
            <person name="Sun Q."/>
            <person name="Li D."/>
        </authorList>
    </citation>
    <scope>NUCLEOTIDE SEQUENCE [LARGE SCALE GENOMIC DNA]</scope>
    <source>
        <strain evidence="1 2">MSJ-11</strain>
    </source>
</reference>
<sequence>MNKKYTEIPFNFNDFKNYLVVNKVEVIKCIFNSEKCFFYDTCSIQHHSNSKNRKYIIDYLKSKNATIILTRTVLMELSPNSFEVNEVQIEYFKELYNNGVKILLFDEEYVYDCLKEVFSKSNEELNLLLGYAVKEVSKHKGKVYQILEGMDTSLKVKIKGNNPGKLELFSRFFNEARSNKQEHDSLAEELIFICIIILTSIPYLADDIKYIFFSNDLATRSKVIQLVDYILKNHNKREPYQLTTATMVYKMHRESILNSKEEMIEIMSSTYGIGNANIYYVGEYDITQVNGKFTLEEIVDKIINDNGFKIMY</sequence>
<gene>
    <name evidence="1" type="ORF">KQI86_15590</name>
</gene>
<keyword evidence="2" id="KW-1185">Reference proteome</keyword>
<name>A0ABS6EL13_9CLOT</name>